<evidence type="ECO:0000256" key="2">
    <source>
        <dbReference type="ARBA" id="ARBA00022448"/>
    </source>
</evidence>
<dbReference type="GO" id="GO:0008519">
    <property type="term" value="F:ammonium channel activity"/>
    <property type="evidence" value="ECO:0007669"/>
    <property type="project" value="InterPro"/>
</dbReference>
<dbReference type="Proteomes" id="UP000092124">
    <property type="component" value="Unassembled WGS sequence"/>
</dbReference>
<evidence type="ECO:0000256" key="3">
    <source>
        <dbReference type="ARBA" id="ARBA00022475"/>
    </source>
</evidence>
<keyword evidence="6 12" id="KW-0472">Membrane</keyword>
<dbReference type="GO" id="GO:0016323">
    <property type="term" value="C:basolateral plasma membrane"/>
    <property type="evidence" value="ECO:0007669"/>
    <property type="project" value="TreeGrafter"/>
</dbReference>
<feature type="transmembrane region" description="Helical" evidence="12">
    <location>
        <begin position="90"/>
        <end position="110"/>
    </location>
</feature>
<evidence type="ECO:0000256" key="4">
    <source>
        <dbReference type="ARBA" id="ARBA00022692"/>
    </source>
</evidence>
<dbReference type="PANTHER" id="PTHR11730:SF30">
    <property type="entry name" value="AMMONIUM TRANSPORTER RH TYPE C"/>
    <property type="match status" value="1"/>
</dbReference>
<evidence type="ECO:0000256" key="9">
    <source>
        <dbReference type="ARBA" id="ARBA00036376"/>
    </source>
</evidence>
<keyword evidence="15" id="KW-1185">Reference proteome</keyword>
<protein>
    <recommendedName>
        <fullName evidence="13">Ammonium transporter AmtB-like domain-containing protein</fullName>
    </recommendedName>
</protein>
<dbReference type="GO" id="GO:0016324">
    <property type="term" value="C:apical plasma membrane"/>
    <property type="evidence" value="ECO:0007669"/>
    <property type="project" value="TreeGrafter"/>
</dbReference>
<evidence type="ECO:0000256" key="8">
    <source>
        <dbReference type="ARBA" id="ARBA00023180"/>
    </source>
</evidence>
<evidence type="ECO:0000313" key="15">
    <source>
        <dbReference type="Proteomes" id="UP000092124"/>
    </source>
</evidence>
<feature type="transmembrane region" description="Helical" evidence="12">
    <location>
        <begin position="58"/>
        <end position="78"/>
    </location>
</feature>
<dbReference type="PANTHER" id="PTHR11730">
    <property type="entry name" value="AMMONIUM TRANSPORTER"/>
    <property type="match status" value="1"/>
</dbReference>
<dbReference type="EMBL" id="LZPO01055074">
    <property type="protein sequence ID" value="OBS72844.1"/>
    <property type="molecule type" value="Genomic_DNA"/>
</dbReference>
<organism evidence="14 15">
    <name type="scientific">Neotoma lepida</name>
    <name type="common">Desert woodrat</name>
    <dbReference type="NCBI Taxonomy" id="56216"/>
    <lineage>
        <taxon>Eukaryota</taxon>
        <taxon>Metazoa</taxon>
        <taxon>Chordata</taxon>
        <taxon>Craniata</taxon>
        <taxon>Vertebrata</taxon>
        <taxon>Euteleostomi</taxon>
        <taxon>Mammalia</taxon>
        <taxon>Eutheria</taxon>
        <taxon>Euarchontoglires</taxon>
        <taxon>Glires</taxon>
        <taxon>Rodentia</taxon>
        <taxon>Myomorpha</taxon>
        <taxon>Muroidea</taxon>
        <taxon>Cricetidae</taxon>
        <taxon>Neotominae</taxon>
        <taxon>Neotoma</taxon>
    </lineage>
</organism>
<feature type="domain" description="Ammonium transporter AmtB-like" evidence="13">
    <location>
        <begin position="64"/>
        <end position="201"/>
    </location>
</feature>
<feature type="transmembrane region" description="Helical" evidence="12">
    <location>
        <begin position="12"/>
        <end position="32"/>
    </location>
</feature>
<keyword evidence="8" id="KW-0325">Glycoprotein</keyword>
<evidence type="ECO:0000256" key="7">
    <source>
        <dbReference type="ARBA" id="ARBA00023177"/>
    </source>
</evidence>
<comment type="caution">
    <text evidence="14">The sequence shown here is derived from an EMBL/GenBank/DDBJ whole genome shotgun (WGS) entry which is preliminary data.</text>
</comment>
<dbReference type="STRING" id="56216.A0A1A6H3G3"/>
<proteinExistence type="predicted"/>
<name>A0A1A6H3G3_NEOLE</name>
<keyword evidence="4 12" id="KW-0812">Transmembrane</keyword>
<evidence type="ECO:0000256" key="1">
    <source>
        <dbReference type="ARBA" id="ARBA00004651"/>
    </source>
</evidence>
<evidence type="ECO:0000256" key="6">
    <source>
        <dbReference type="ARBA" id="ARBA00023136"/>
    </source>
</evidence>
<dbReference type="GO" id="GO:0097272">
    <property type="term" value="P:ammonium homeostasis"/>
    <property type="evidence" value="ECO:0007669"/>
    <property type="project" value="TreeGrafter"/>
</dbReference>
<gene>
    <name evidence="14" type="ORF">A6R68_12593</name>
</gene>
<dbReference type="SUPFAM" id="SSF111352">
    <property type="entry name" value="Ammonium transporter"/>
    <property type="match status" value="1"/>
</dbReference>
<evidence type="ECO:0000256" key="11">
    <source>
        <dbReference type="ARBA" id="ARBA00036550"/>
    </source>
</evidence>
<comment type="catalytic activity">
    <reaction evidence="11">
        <text>NH4(+)(in) = NH4(+)(out)</text>
        <dbReference type="Rhea" id="RHEA:28747"/>
        <dbReference type="ChEBI" id="CHEBI:28938"/>
    </reaction>
    <physiologicalReaction direction="left-to-right" evidence="11">
        <dbReference type="Rhea" id="RHEA:28748"/>
    </physiologicalReaction>
    <physiologicalReaction direction="right-to-left" evidence="11">
        <dbReference type="Rhea" id="RHEA:28749"/>
    </physiologicalReaction>
</comment>
<dbReference type="OrthoDB" id="534912at2759"/>
<sequence>MAWNTNLRVRLPVTCLILQVAMVVLFGVFVRYDIQADARWWLEKKRKNISSDIENDFYYRYPSTLFLWIYWPSFNSASSFHGDAQHRAALNTYLSLAASVLTTVAVSSIIHKKGKLDMVHIQNATLAGGVGVGSAAEMMLTPYGALIVGFFCGIFSTLGFAYLSPFLESRLRIQDTCGIHNLHGIPGIIGSIVGAVTAAYSSPDVYGEPG</sequence>
<dbReference type="InterPro" id="IPR029020">
    <property type="entry name" value="Ammonium/urea_transptr"/>
</dbReference>
<accession>A0A1A6H3G3</accession>
<keyword evidence="2" id="KW-0813">Transport</keyword>
<dbReference type="AlphaFoldDB" id="A0A1A6H3G3"/>
<dbReference type="InterPro" id="IPR024041">
    <property type="entry name" value="NH4_transpt_AmtB-like_dom"/>
</dbReference>
<keyword evidence="3" id="KW-1003">Cell membrane</keyword>
<keyword evidence="5 12" id="KW-1133">Transmembrane helix</keyword>
<comment type="catalytic activity">
    <reaction evidence="10">
        <text>methylamine(out) = methylamine(in)</text>
        <dbReference type="Rhea" id="RHEA:74391"/>
        <dbReference type="ChEBI" id="CHEBI:59338"/>
    </reaction>
    <physiologicalReaction direction="left-to-right" evidence="10">
        <dbReference type="Rhea" id="RHEA:74392"/>
    </physiologicalReaction>
</comment>
<comment type="subcellular location">
    <subcellularLocation>
        <location evidence="1">Cell membrane</location>
        <topology evidence="1">Multi-pass membrane protein</topology>
    </subcellularLocation>
</comment>
<evidence type="ECO:0000256" key="12">
    <source>
        <dbReference type="SAM" id="Phobius"/>
    </source>
</evidence>
<dbReference type="Gene3D" id="1.10.3430.10">
    <property type="entry name" value="Ammonium transporter AmtB like domains"/>
    <property type="match status" value="2"/>
</dbReference>
<dbReference type="Pfam" id="PF00909">
    <property type="entry name" value="Ammonium_transp"/>
    <property type="match status" value="1"/>
</dbReference>
<reference evidence="14 15" key="1">
    <citation type="submission" date="2016-06" db="EMBL/GenBank/DDBJ databases">
        <title>The Draft Genome Sequence and Annotation of the Desert Woodrat Neotoma lepida.</title>
        <authorList>
            <person name="Campbell M."/>
            <person name="Oakeson K.F."/>
            <person name="Yandell M."/>
            <person name="Halpert J.R."/>
            <person name="Dearing D."/>
        </authorList>
    </citation>
    <scope>NUCLEOTIDE SEQUENCE [LARGE SCALE GENOMIC DNA]</scope>
    <source>
        <strain evidence="14">417</strain>
        <tissue evidence="14">Liver</tissue>
    </source>
</reference>
<keyword evidence="7" id="KW-0924">Ammonia transport</keyword>
<comment type="catalytic activity">
    <reaction evidence="9">
        <text>CO2(out) = CO2(in)</text>
        <dbReference type="Rhea" id="RHEA:74891"/>
        <dbReference type="ChEBI" id="CHEBI:16526"/>
    </reaction>
    <physiologicalReaction direction="left-to-right" evidence="9">
        <dbReference type="Rhea" id="RHEA:74892"/>
    </physiologicalReaction>
</comment>
<evidence type="ECO:0000259" key="13">
    <source>
        <dbReference type="Pfam" id="PF00909"/>
    </source>
</evidence>
<evidence type="ECO:0000256" key="10">
    <source>
        <dbReference type="ARBA" id="ARBA00036492"/>
    </source>
</evidence>
<evidence type="ECO:0000256" key="5">
    <source>
        <dbReference type="ARBA" id="ARBA00022989"/>
    </source>
</evidence>
<evidence type="ECO:0000313" key="14">
    <source>
        <dbReference type="EMBL" id="OBS72844.1"/>
    </source>
</evidence>
<feature type="transmembrane region" description="Helical" evidence="12">
    <location>
        <begin position="143"/>
        <end position="163"/>
    </location>
</feature>